<feature type="transmembrane region" description="Helical" evidence="7">
    <location>
        <begin position="338"/>
        <end position="362"/>
    </location>
</feature>
<dbReference type="GO" id="GO:0016020">
    <property type="term" value="C:membrane"/>
    <property type="evidence" value="ECO:0007669"/>
    <property type="project" value="UniProtKB-SubCell"/>
</dbReference>
<dbReference type="InterPro" id="IPR036259">
    <property type="entry name" value="MFS_trans_sf"/>
</dbReference>
<comment type="subcellular location">
    <subcellularLocation>
        <location evidence="1">Membrane</location>
        <topology evidence="1">Multi-pass membrane protein</topology>
    </subcellularLocation>
</comment>
<keyword evidence="3 7" id="KW-0812">Transmembrane</keyword>
<dbReference type="InterPro" id="IPR011701">
    <property type="entry name" value="MFS"/>
</dbReference>
<dbReference type="PANTHER" id="PTHR23502">
    <property type="entry name" value="MAJOR FACILITATOR SUPERFAMILY"/>
    <property type="match status" value="1"/>
</dbReference>
<feature type="transmembrane region" description="Helical" evidence="7">
    <location>
        <begin position="421"/>
        <end position="442"/>
    </location>
</feature>
<evidence type="ECO:0000256" key="4">
    <source>
        <dbReference type="ARBA" id="ARBA00022989"/>
    </source>
</evidence>
<feature type="transmembrane region" description="Helical" evidence="7">
    <location>
        <begin position="206"/>
        <end position="227"/>
    </location>
</feature>
<evidence type="ECO:0000259" key="8">
    <source>
        <dbReference type="PROSITE" id="PS50850"/>
    </source>
</evidence>
<dbReference type="SUPFAM" id="SSF103473">
    <property type="entry name" value="MFS general substrate transporter"/>
    <property type="match status" value="1"/>
</dbReference>
<feature type="transmembrane region" description="Helical" evidence="7">
    <location>
        <begin position="266"/>
        <end position="287"/>
    </location>
</feature>
<dbReference type="PROSITE" id="PS50850">
    <property type="entry name" value="MFS"/>
    <property type="match status" value="1"/>
</dbReference>
<sequence length="552" mass="59257">MALPGTFEDPQRGATDLRDEKARKAYEEGHDADLFVSTTSATKNDTRVDVEKGLSSNRASTISGDDTLGDGTPATGAGASSEGEEINPDTVDWEGPDDPNNPQNWTAKKKWSMIGALAAVTLVTPLGSSFFAPGVPEVLAAFGTTSNIMASFVVSIYILGFAIGPLFIAPVSELYGRNICYHVCNALFVIFTIACAVSNSMGMLTAFRFLAGCAGSAPLTIGGGTIADIFPREQRAGAMAIWAMGPLLGPVVGPVCGGFLVEAKGWRWVFWILAIFAGLFSFLMVAFSHESYAPVLLERKAARLRKETGNQNLRAKGAADIPVKEVFVRSIVRPMKMLILSPIVLLMSLYVAVNYGILYLIFTTITFVFEGQYHFSSGVVGLSYIGTGVGMVLGLVVLGAVSDRIIKQHQAKGNVKPEHRLPLILTMPGGIGLPIGIFIYGWTTDKHVHWIVPIIATAFVGLGNLTGMMTIQTYLVDAFTVHAASAMAANTVLRSMFGAFLPLSGLSMYDALGLGWGNSLLGFISLALIPVPIFFRYYGERIRTNPRFQVKL</sequence>
<feature type="transmembrane region" description="Helical" evidence="7">
    <location>
        <begin position="520"/>
        <end position="539"/>
    </location>
</feature>
<keyword evidence="4 7" id="KW-1133">Transmembrane helix</keyword>
<feature type="transmembrane region" description="Helical" evidence="7">
    <location>
        <begin position="448"/>
        <end position="467"/>
    </location>
</feature>
<evidence type="ECO:0000313" key="9">
    <source>
        <dbReference type="EMBL" id="KAF2649603.1"/>
    </source>
</evidence>
<dbReference type="Proteomes" id="UP000799324">
    <property type="component" value="Unassembled WGS sequence"/>
</dbReference>
<dbReference type="EMBL" id="MU004486">
    <property type="protein sequence ID" value="KAF2649603.1"/>
    <property type="molecule type" value="Genomic_DNA"/>
</dbReference>
<evidence type="ECO:0000313" key="10">
    <source>
        <dbReference type="Proteomes" id="UP000799324"/>
    </source>
</evidence>
<feature type="compositionally biased region" description="Acidic residues" evidence="6">
    <location>
        <begin position="82"/>
        <end position="97"/>
    </location>
</feature>
<organism evidence="9 10">
    <name type="scientific">Lophiostoma macrostomum CBS 122681</name>
    <dbReference type="NCBI Taxonomy" id="1314788"/>
    <lineage>
        <taxon>Eukaryota</taxon>
        <taxon>Fungi</taxon>
        <taxon>Dikarya</taxon>
        <taxon>Ascomycota</taxon>
        <taxon>Pezizomycotina</taxon>
        <taxon>Dothideomycetes</taxon>
        <taxon>Pleosporomycetidae</taxon>
        <taxon>Pleosporales</taxon>
        <taxon>Lophiostomataceae</taxon>
        <taxon>Lophiostoma</taxon>
    </lineage>
</organism>
<feature type="domain" description="Major facilitator superfamily (MFS) profile" evidence="8">
    <location>
        <begin position="113"/>
        <end position="542"/>
    </location>
</feature>
<dbReference type="InterPro" id="IPR020846">
    <property type="entry name" value="MFS_dom"/>
</dbReference>
<feature type="region of interest" description="Disordered" evidence="6">
    <location>
        <begin position="1"/>
        <end position="104"/>
    </location>
</feature>
<comment type="similarity">
    <text evidence="2">Belongs to the major facilitator superfamily.</text>
</comment>
<keyword evidence="5 7" id="KW-0472">Membrane</keyword>
<feature type="compositionally biased region" description="Basic and acidic residues" evidence="6">
    <location>
        <begin position="9"/>
        <end position="33"/>
    </location>
</feature>
<dbReference type="CDD" id="cd17323">
    <property type="entry name" value="MFS_Tpo1_MDR_like"/>
    <property type="match status" value="1"/>
</dbReference>
<feature type="compositionally biased region" description="Polar residues" evidence="6">
    <location>
        <begin position="54"/>
        <end position="64"/>
    </location>
</feature>
<dbReference type="FunFam" id="1.20.1250.20:FF:000011">
    <property type="entry name" value="MFS multidrug transporter, putative"/>
    <property type="match status" value="1"/>
</dbReference>
<dbReference type="AlphaFoldDB" id="A0A6A6SSR2"/>
<feature type="transmembrane region" description="Helical" evidence="7">
    <location>
        <begin position="138"/>
        <end position="167"/>
    </location>
</feature>
<evidence type="ECO:0000256" key="6">
    <source>
        <dbReference type="SAM" id="MobiDB-lite"/>
    </source>
</evidence>
<gene>
    <name evidence="9" type="ORF">K491DRAFT_771467</name>
</gene>
<dbReference type="OrthoDB" id="5296287at2759"/>
<protein>
    <submittedName>
        <fullName evidence="9">MFS general substrate transporter</fullName>
    </submittedName>
</protein>
<dbReference type="GO" id="GO:0022857">
    <property type="term" value="F:transmembrane transporter activity"/>
    <property type="evidence" value="ECO:0007669"/>
    <property type="project" value="InterPro"/>
</dbReference>
<evidence type="ECO:0000256" key="1">
    <source>
        <dbReference type="ARBA" id="ARBA00004141"/>
    </source>
</evidence>
<reference evidence="9" key="1">
    <citation type="journal article" date="2020" name="Stud. Mycol.">
        <title>101 Dothideomycetes genomes: a test case for predicting lifestyles and emergence of pathogens.</title>
        <authorList>
            <person name="Haridas S."/>
            <person name="Albert R."/>
            <person name="Binder M."/>
            <person name="Bloem J."/>
            <person name="Labutti K."/>
            <person name="Salamov A."/>
            <person name="Andreopoulos B."/>
            <person name="Baker S."/>
            <person name="Barry K."/>
            <person name="Bills G."/>
            <person name="Bluhm B."/>
            <person name="Cannon C."/>
            <person name="Castanera R."/>
            <person name="Culley D."/>
            <person name="Daum C."/>
            <person name="Ezra D."/>
            <person name="Gonzalez J."/>
            <person name="Henrissat B."/>
            <person name="Kuo A."/>
            <person name="Liang C."/>
            <person name="Lipzen A."/>
            <person name="Lutzoni F."/>
            <person name="Magnuson J."/>
            <person name="Mondo S."/>
            <person name="Nolan M."/>
            <person name="Ohm R."/>
            <person name="Pangilinan J."/>
            <person name="Park H.-J."/>
            <person name="Ramirez L."/>
            <person name="Alfaro M."/>
            <person name="Sun H."/>
            <person name="Tritt A."/>
            <person name="Yoshinaga Y."/>
            <person name="Zwiers L.-H."/>
            <person name="Turgeon B."/>
            <person name="Goodwin S."/>
            <person name="Spatafora J."/>
            <person name="Crous P."/>
            <person name="Grigoriev I."/>
        </authorList>
    </citation>
    <scope>NUCLEOTIDE SEQUENCE</scope>
    <source>
        <strain evidence="9">CBS 122681</strain>
    </source>
</reference>
<feature type="transmembrane region" description="Helical" evidence="7">
    <location>
        <begin position="382"/>
        <end position="401"/>
    </location>
</feature>
<feature type="transmembrane region" description="Helical" evidence="7">
    <location>
        <begin position="111"/>
        <end position="132"/>
    </location>
</feature>
<dbReference type="PANTHER" id="PTHR23502:SF68">
    <property type="entry name" value="MULTIDRUG TRANSPORTER, PUTATIVE (AFU_ORTHOLOGUE AFUA_3G01120)-RELATED"/>
    <property type="match status" value="1"/>
</dbReference>
<name>A0A6A6SSR2_9PLEO</name>
<dbReference type="Gene3D" id="1.20.1250.20">
    <property type="entry name" value="MFS general substrate transporter like domains"/>
    <property type="match status" value="1"/>
</dbReference>
<dbReference type="Pfam" id="PF07690">
    <property type="entry name" value="MFS_1"/>
    <property type="match status" value="1"/>
</dbReference>
<feature type="transmembrane region" description="Helical" evidence="7">
    <location>
        <begin position="179"/>
        <end position="200"/>
    </location>
</feature>
<evidence type="ECO:0000256" key="2">
    <source>
        <dbReference type="ARBA" id="ARBA00008335"/>
    </source>
</evidence>
<evidence type="ECO:0000256" key="5">
    <source>
        <dbReference type="ARBA" id="ARBA00023136"/>
    </source>
</evidence>
<proteinExistence type="inferred from homology"/>
<evidence type="ECO:0000256" key="7">
    <source>
        <dbReference type="SAM" id="Phobius"/>
    </source>
</evidence>
<evidence type="ECO:0000256" key="3">
    <source>
        <dbReference type="ARBA" id="ARBA00022692"/>
    </source>
</evidence>
<feature type="transmembrane region" description="Helical" evidence="7">
    <location>
        <begin position="479"/>
        <end position="500"/>
    </location>
</feature>
<accession>A0A6A6SSR2</accession>
<keyword evidence="10" id="KW-1185">Reference proteome</keyword>
<feature type="transmembrane region" description="Helical" evidence="7">
    <location>
        <begin position="239"/>
        <end position="260"/>
    </location>
</feature>